<keyword evidence="3 9" id="KW-0158">Chromosome</keyword>
<evidence type="ECO:0000256" key="8">
    <source>
        <dbReference type="ARBA" id="ARBA00023328"/>
    </source>
</evidence>
<comment type="subcellular location">
    <subcellularLocation>
        <location evidence="1 9">Chromosome</location>
        <location evidence="1 9">Centromere</location>
        <location evidence="1 9">Kinetochore</location>
    </subcellularLocation>
</comment>
<dbReference type="Gene3D" id="1.10.287.1880">
    <property type="match status" value="1"/>
</dbReference>
<comment type="similarity">
    <text evidence="2 9">Belongs to the ZWILCH family.</text>
</comment>
<protein>
    <recommendedName>
        <fullName evidence="9">Protein zwilch</fullName>
    </recommendedName>
</protein>
<dbReference type="Gene3D" id="1.20.58.730">
    <property type="match status" value="1"/>
</dbReference>
<gene>
    <name evidence="10" type="ORF">CVLEPA_LOCUS20525</name>
</gene>
<evidence type="ECO:0000256" key="6">
    <source>
        <dbReference type="ARBA" id="ARBA00022838"/>
    </source>
</evidence>
<keyword evidence="8 9" id="KW-0137">Centromere</keyword>
<evidence type="ECO:0000256" key="1">
    <source>
        <dbReference type="ARBA" id="ARBA00004629"/>
    </source>
</evidence>
<dbReference type="PANTHER" id="PTHR15995:SF1">
    <property type="entry name" value="PROTEIN ZWILCH HOMOLOG"/>
    <property type="match status" value="1"/>
</dbReference>
<evidence type="ECO:0000313" key="10">
    <source>
        <dbReference type="EMBL" id="CAK8688522.1"/>
    </source>
</evidence>
<evidence type="ECO:0000256" key="3">
    <source>
        <dbReference type="ARBA" id="ARBA00022454"/>
    </source>
</evidence>
<evidence type="ECO:0000256" key="7">
    <source>
        <dbReference type="ARBA" id="ARBA00023306"/>
    </source>
</evidence>
<keyword evidence="6 9" id="KW-0995">Kinetochore</keyword>
<keyword evidence="11" id="KW-1185">Reference proteome</keyword>
<sequence length="642" mass="72718">MDAFFSALNAFNRDGVANWNGCTLANKIPNLDTSQTGLDLFERVYTNISGKNNCKVKAFMFVKNDRITNNCGNDNGLSEENYYGNPLIYDNNSSSEDVILDNSKTVGQTVLEPQHLVEFQMGQRFFSYFAISFKKNIEQCQALLPLFIFCDGHKNNNNIYGLLVHCQYDTAVKIATENFLIVETITCKGPFQSQMWEKKKVEFLTNPILYQPHMLGARGELPESSSSVFQSFSHFQLFGASSSILKSLEMGLDMSSITADVTCKKVRDVFELLPQHISSVNVNICPVPGDIRSPAYSLYKDVQVLEGLLSVFGPSQEVKWAPEEAFDELEKKQKKDIIARVREVIAVFNGYKTSQMLEQKLDDQEKNSEEDEDILFNVIVPREELDFTECMWDVLKTSQSLQELKNGLSIIIDEIVNGRASHFWLHETSDSIMADLIKQSYEGKAKAPSLNGTLPIQVLVEIGLDKLSHDYFNFFDTHRLSTAAKLAKFFPVSSSKDTDADKMRRKFLGIQKLHHVVELTANCRVFLQLPLNKISKLIRSTLQTYLDEDVDFSKVFSLAVSYSEITAYLSNLQPVTWRVTASGSNEYGKNTCSAFWSRDFPLSDLISPPLLDSSMTETDPEEVEEKLEYYFSTLSESVHPIY</sequence>
<comment type="subunit">
    <text evidence="9">Component of the RZZ complex.</text>
</comment>
<dbReference type="EMBL" id="CAWYQH010000108">
    <property type="protein sequence ID" value="CAK8688522.1"/>
    <property type="molecule type" value="Genomic_DNA"/>
</dbReference>
<keyword evidence="5 9" id="KW-0498">Mitosis</keyword>
<comment type="caution">
    <text evidence="10">The sequence shown here is derived from an EMBL/GenBank/DDBJ whole genome shotgun (WGS) entry which is preliminary data.</text>
</comment>
<keyword evidence="7 9" id="KW-0131">Cell cycle</keyword>
<dbReference type="Pfam" id="PF09817">
    <property type="entry name" value="Zwilch"/>
    <property type="match status" value="1"/>
</dbReference>
<dbReference type="InterPro" id="IPR018630">
    <property type="entry name" value="Zwilch"/>
</dbReference>
<accession>A0ABP0G9P6</accession>
<comment type="function">
    <text evidence="9">Essential component of the mitotic checkpoint, which prevents cells from prematurely exiting mitosis. Required for the assembly of the dynein-dynactin and MAD1-MAD2 complexes onto kinetochores. Its function related to the spindle assembly machinery is proposed to depend on its association in the mitotic RZZ complex.</text>
</comment>
<evidence type="ECO:0000256" key="4">
    <source>
        <dbReference type="ARBA" id="ARBA00022618"/>
    </source>
</evidence>
<keyword evidence="4 9" id="KW-0132">Cell division</keyword>
<proteinExistence type="inferred from homology"/>
<dbReference type="PANTHER" id="PTHR15995">
    <property type="entry name" value="PROTEIN ZWILCH HOMOLOG"/>
    <property type="match status" value="1"/>
</dbReference>
<evidence type="ECO:0000313" key="11">
    <source>
        <dbReference type="Proteomes" id="UP001642483"/>
    </source>
</evidence>
<evidence type="ECO:0000256" key="5">
    <source>
        <dbReference type="ARBA" id="ARBA00022776"/>
    </source>
</evidence>
<name>A0ABP0G9P6_CLALP</name>
<evidence type="ECO:0000256" key="9">
    <source>
        <dbReference type="RuleBase" id="RU369076"/>
    </source>
</evidence>
<evidence type="ECO:0000256" key="2">
    <source>
        <dbReference type="ARBA" id="ARBA00009062"/>
    </source>
</evidence>
<organism evidence="10 11">
    <name type="scientific">Clavelina lepadiformis</name>
    <name type="common">Light-bulb sea squirt</name>
    <name type="synonym">Ascidia lepadiformis</name>
    <dbReference type="NCBI Taxonomy" id="159417"/>
    <lineage>
        <taxon>Eukaryota</taxon>
        <taxon>Metazoa</taxon>
        <taxon>Chordata</taxon>
        <taxon>Tunicata</taxon>
        <taxon>Ascidiacea</taxon>
        <taxon>Aplousobranchia</taxon>
        <taxon>Clavelinidae</taxon>
        <taxon>Clavelina</taxon>
    </lineage>
</organism>
<dbReference type="Proteomes" id="UP001642483">
    <property type="component" value="Unassembled WGS sequence"/>
</dbReference>
<reference evidence="10 11" key="1">
    <citation type="submission" date="2024-02" db="EMBL/GenBank/DDBJ databases">
        <authorList>
            <person name="Daric V."/>
            <person name="Darras S."/>
        </authorList>
    </citation>
    <scope>NUCLEOTIDE SEQUENCE [LARGE SCALE GENOMIC DNA]</scope>
</reference>